<dbReference type="PATRIC" id="fig|1235794.3.peg.564"/>
<dbReference type="GeneID" id="82190187"/>
<accession>R9L1K0</accession>
<dbReference type="STRING" id="1235794.C811_00581"/>
<dbReference type="Proteomes" id="UP000014204">
    <property type="component" value="Unassembled WGS sequence"/>
</dbReference>
<feature type="region of interest" description="Disordered" evidence="1">
    <location>
        <begin position="422"/>
        <end position="473"/>
    </location>
</feature>
<dbReference type="InterPro" id="IPR005094">
    <property type="entry name" value="Endonuclease_MobA/VirD2"/>
</dbReference>
<feature type="domain" description="MobA/VirD2-like nuclease" evidence="2">
    <location>
        <begin position="41"/>
        <end position="177"/>
    </location>
</feature>
<evidence type="ECO:0000256" key="1">
    <source>
        <dbReference type="SAM" id="MobiDB-lite"/>
    </source>
</evidence>
<evidence type="ECO:0000313" key="3">
    <source>
        <dbReference type="EMBL" id="EOS52545.1"/>
    </source>
</evidence>
<feature type="compositionally biased region" description="Basic residues" evidence="1">
    <location>
        <begin position="457"/>
        <end position="473"/>
    </location>
</feature>
<dbReference type="AlphaFoldDB" id="R9L1K0"/>
<dbReference type="RefSeq" id="WP_016308809.1">
    <property type="nucleotide sequence ID" value="NZ_KE159646.1"/>
</dbReference>
<dbReference type="eggNOG" id="COG3843">
    <property type="taxonomic scope" value="Bacteria"/>
</dbReference>
<dbReference type="HOGENOM" id="CLU_053472_0_0_11"/>
<dbReference type="OrthoDB" id="3192856at2"/>
<proteinExistence type="predicted"/>
<dbReference type="EMBL" id="ASSY01000005">
    <property type="protein sequence ID" value="EOS52545.1"/>
    <property type="molecule type" value="Genomic_DNA"/>
</dbReference>
<name>R9L1K0_9ACTN</name>
<organism evidence="3 4">
    <name type="scientific">Adlercreutzia caecimuris B7</name>
    <dbReference type="NCBI Taxonomy" id="1235794"/>
    <lineage>
        <taxon>Bacteria</taxon>
        <taxon>Bacillati</taxon>
        <taxon>Actinomycetota</taxon>
        <taxon>Coriobacteriia</taxon>
        <taxon>Eggerthellales</taxon>
        <taxon>Eggerthellaceae</taxon>
        <taxon>Adlercreutzia</taxon>
    </lineage>
</organism>
<comment type="caution">
    <text evidence="3">The sequence shown here is derived from an EMBL/GenBank/DDBJ whole genome shotgun (WGS) entry which is preliminary data.</text>
</comment>
<protein>
    <recommendedName>
        <fullName evidence="2">MobA/VirD2-like nuclease domain-containing protein</fullName>
    </recommendedName>
</protein>
<gene>
    <name evidence="3" type="ORF">C811_00581</name>
</gene>
<sequence>MPMLITTPTKEGCCRRRIKDYLDNEFGKSPGRALAWDYINLTDREAAHWDRVMDETRKSYGHDASRGGRASRQYYHIIVSPDPRDAVDLETLRELTTRWAAEMFGGPTEDDYESVGVLGDFQVAIAYHDDNTNRVPHAHLIVNASNLANGKKLWMSKDVGEKVMPERLQEIAAELGLSYFDDQGLSVLRTDRKIKNKSLTSTELRLIKESKFSWKDELRSRIDIAKCISGTERDFINALDEMGIGVRQKKAGTDEWVYFDKRNPRYWECGGPKLGPEYMRTAIERYRRKLRGKYFATEAGAARITSERKNVLGAFRAGTGAAEEETAEEIIDRVAEQFGDRIARRTVITMRERVDVDDLAAALKTNRDYDVQCYEDYQLLLDSFERWTRLEGASLEGDSPNAIAYRRLIRARDIAEKGDLFAGVRPRPSLPRPVVQPKRDPLRSPSGGYKGSSGATRGRRRTGTQTRKRRNAR</sequence>
<feature type="compositionally biased region" description="Low complexity" evidence="1">
    <location>
        <begin position="424"/>
        <end position="436"/>
    </location>
</feature>
<reference evidence="3 4" key="1">
    <citation type="submission" date="2013-04" db="EMBL/GenBank/DDBJ databases">
        <title>The Genome Sequence of Enterorhabdus caecimuris B7.</title>
        <authorList>
            <consortium name="The Broad Institute Genomics Platform"/>
            <consortium name="The Broad Institute Genome Sequencing Center for Infectious Disease"/>
            <person name="Earl A."/>
            <person name="Xavier R."/>
            <person name="Elson C."/>
            <person name="Duck W."/>
            <person name="Walker B."/>
            <person name="Young S."/>
            <person name="Zeng Q."/>
            <person name="Gargeya S."/>
            <person name="Fitzgerald M."/>
            <person name="Haas B."/>
            <person name="Abouelleil A."/>
            <person name="Allen A.W."/>
            <person name="Alvarado L."/>
            <person name="Arachchi H.M."/>
            <person name="Berlin A.M."/>
            <person name="Chapman S.B."/>
            <person name="Gainer-Dewar J."/>
            <person name="Goldberg J."/>
            <person name="Griggs A."/>
            <person name="Gujja S."/>
            <person name="Hansen M."/>
            <person name="Howarth C."/>
            <person name="Imamovic A."/>
            <person name="Ireland A."/>
            <person name="Larimer J."/>
            <person name="McCowan C."/>
            <person name="Murphy C."/>
            <person name="Pearson M."/>
            <person name="Poon T.W."/>
            <person name="Priest M."/>
            <person name="Roberts A."/>
            <person name="Saif S."/>
            <person name="Shea T."/>
            <person name="Sisk P."/>
            <person name="Sykes S."/>
            <person name="Wortman J."/>
            <person name="Nusbaum C."/>
            <person name="Birren B."/>
        </authorList>
    </citation>
    <scope>NUCLEOTIDE SEQUENCE [LARGE SCALE GENOMIC DNA]</scope>
    <source>
        <strain evidence="3 4">B7</strain>
    </source>
</reference>
<evidence type="ECO:0000313" key="4">
    <source>
        <dbReference type="Proteomes" id="UP000014204"/>
    </source>
</evidence>
<keyword evidence="4" id="KW-1185">Reference proteome</keyword>
<evidence type="ECO:0000259" key="2">
    <source>
        <dbReference type="Pfam" id="PF03432"/>
    </source>
</evidence>
<dbReference type="Pfam" id="PF03432">
    <property type="entry name" value="Relaxase"/>
    <property type="match status" value="1"/>
</dbReference>